<accession>A0A1C0U9Z4</accession>
<sequence length="166" mass="19129">MKNVGIHAAMTLAEIGTASDINGFFNLVVTLLEHRNKGSKYPWVTENLYRRSLKYEELSSVKRDLDSIERSFSQISAKGIDWMSLGVNVNNTKLNLKGESLSIVFKRLFSAFSEALECTEVYYQELNEYIPVRIGFTDTPYYIDEINRPLEKYDALSPDDPPFWLR</sequence>
<evidence type="ECO:0000313" key="1">
    <source>
        <dbReference type="EMBL" id="OCQ54732.1"/>
    </source>
</evidence>
<evidence type="ECO:0000313" key="2">
    <source>
        <dbReference type="Proteomes" id="UP000093476"/>
    </source>
</evidence>
<reference evidence="1 2" key="1">
    <citation type="submission" date="2015-12" db="EMBL/GenBank/DDBJ databases">
        <title>Genome comparisons provide insights into the role of secondary metabolites in the pathogenic phase of the Photorhabdus life cycle.</title>
        <authorList>
            <person name="Tobias N.J."/>
            <person name="Mishra B."/>
            <person name="Gupta D.K."/>
            <person name="Thines M."/>
            <person name="Stinear T.P."/>
            <person name="Bode H.B."/>
        </authorList>
    </citation>
    <scope>NUCLEOTIDE SEQUENCE [LARGE SCALE GENOMIC DNA]</scope>
    <source>
        <strain evidence="1 2">PB68.1</strain>
    </source>
</reference>
<proteinExistence type="predicted"/>
<dbReference type="Proteomes" id="UP000093476">
    <property type="component" value="Unassembled WGS sequence"/>
</dbReference>
<dbReference type="AlphaFoldDB" id="A0A1C0U9Z4"/>
<comment type="caution">
    <text evidence="1">The sequence shown here is derived from an EMBL/GenBank/DDBJ whole genome shotgun (WGS) entry which is preliminary data.</text>
</comment>
<dbReference type="InterPro" id="IPR028185">
    <property type="entry name" value="Imm70"/>
</dbReference>
<organism evidence="1 2">
    <name type="scientific">Photorhabdus australis subsp. thailandensis</name>
    <dbReference type="NCBI Taxonomy" id="2805096"/>
    <lineage>
        <taxon>Bacteria</taxon>
        <taxon>Pseudomonadati</taxon>
        <taxon>Pseudomonadota</taxon>
        <taxon>Gammaproteobacteria</taxon>
        <taxon>Enterobacterales</taxon>
        <taxon>Morganellaceae</taxon>
        <taxon>Photorhabdus</taxon>
    </lineage>
</organism>
<dbReference type="Pfam" id="PF15601">
    <property type="entry name" value="Imm70"/>
    <property type="match status" value="1"/>
</dbReference>
<dbReference type="RefSeq" id="WP_065821665.1">
    <property type="nucleotide sequence ID" value="NZ_CAWMQZ010000005.1"/>
</dbReference>
<dbReference type="EMBL" id="LOMY01000005">
    <property type="protein sequence ID" value="OCQ54732.1"/>
    <property type="molecule type" value="Genomic_DNA"/>
</dbReference>
<keyword evidence="2" id="KW-1185">Reference proteome</keyword>
<evidence type="ECO:0008006" key="3">
    <source>
        <dbReference type="Google" id="ProtNLM"/>
    </source>
</evidence>
<protein>
    <recommendedName>
        <fullName evidence="3">Immunity protein 70</fullName>
    </recommendedName>
</protein>
<name>A0A1C0U9Z4_9GAMM</name>
<gene>
    <name evidence="1" type="ORF">Ppb6_00096</name>
</gene>
<dbReference type="PATRIC" id="fig|286156.4.peg.128"/>